<dbReference type="Pfam" id="PF05147">
    <property type="entry name" value="LANC_like"/>
    <property type="match status" value="1"/>
</dbReference>
<evidence type="ECO:0000313" key="4">
    <source>
        <dbReference type="Proteomes" id="UP000092574"/>
    </source>
</evidence>
<reference evidence="3" key="1">
    <citation type="submission" date="2017-04" db="EMBL/GenBank/DDBJ databases">
        <title>Complete Genome Sequences of Twelve Strains of a Stable Defined Moderately Diverse Mouse Microbiota 2 (sDMDMm2).</title>
        <authorList>
            <person name="Uchimura Y."/>
            <person name="Wyss M."/>
            <person name="Brugiroux S."/>
            <person name="Limenitakis J.P."/>
            <person name="Stecher B."/>
            <person name="McCoy K.D."/>
            <person name="Macpherson A.J."/>
        </authorList>
    </citation>
    <scope>NUCLEOTIDE SEQUENCE</scope>
    <source>
        <strain evidence="3">YL58</strain>
    </source>
</reference>
<keyword evidence="4" id="KW-1185">Reference proteome</keyword>
<proteinExistence type="predicted"/>
<dbReference type="STRING" id="1796616.A4V09_22320"/>
<dbReference type="AlphaFoldDB" id="A0A1C7IIM4"/>
<dbReference type="CDD" id="cd04792">
    <property type="entry name" value="LanM-like"/>
    <property type="match status" value="1"/>
</dbReference>
<evidence type="ECO:0000313" key="3">
    <source>
        <dbReference type="EMBL" id="ANU78239.2"/>
    </source>
</evidence>
<dbReference type="EMBL" id="CP015405">
    <property type="protein sequence ID" value="ANU78239.2"/>
    <property type="molecule type" value="Genomic_DNA"/>
</dbReference>
<organism evidence="3 4">
    <name type="scientific">Blautia pseudococcoides</name>
    <dbReference type="NCBI Taxonomy" id="1796616"/>
    <lineage>
        <taxon>Bacteria</taxon>
        <taxon>Bacillati</taxon>
        <taxon>Bacillota</taxon>
        <taxon>Clostridia</taxon>
        <taxon>Lachnospirales</taxon>
        <taxon>Lachnospiraceae</taxon>
        <taxon>Blautia</taxon>
    </lineage>
</organism>
<dbReference type="InterPro" id="IPR007822">
    <property type="entry name" value="LANC-like"/>
</dbReference>
<protein>
    <recommendedName>
        <fullName evidence="2">Lantibiotic biosynthesis protein dehydration domain-containing protein</fullName>
    </recommendedName>
</protein>
<accession>A0A1C7IIM4</accession>
<feature type="transmembrane region" description="Helical" evidence="1">
    <location>
        <begin position="679"/>
        <end position="699"/>
    </location>
</feature>
<dbReference type="Proteomes" id="UP000092574">
    <property type="component" value="Chromosome"/>
</dbReference>
<dbReference type="SUPFAM" id="SSF158745">
    <property type="entry name" value="LanC-like"/>
    <property type="match status" value="1"/>
</dbReference>
<name>A0A1C7IIM4_9FIRM</name>
<dbReference type="OrthoDB" id="9148343at2"/>
<keyword evidence="1" id="KW-0472">Membrane</keyword>
<feature type="transmembrane region" description="Helical" evidence="1">
    <location>
        <begin position="965"/>
        <end position="984"/>
    </location>
</feature>
<sequence>MILMVYRICYSEKLAILEIGICMKEYSYLFERQYKKLDFSTKKNFNCKYWEKILGERKIEYLSKTFSEVYCYLNDSEKYDITIDKNYLELLYIYREKQYELENFDESEINKEIFYTFYIPFIKIARYYVKEKYGTTITQLFGKGFETTLFYLLSKIGFRVLLREFDLVKEEINVEDEGLCYKIFLNNYLTDEKYFNEIIEVYPILLRCLLDKIFNYTKFINYFIMCWENDQELIKNRMKLATIEMSNYEFVGDIHSDSKATIKIKLINGKAIFFKPHSLGLKKMYYDYFNLLCKIEGLEIPQYIMIDRKDYGWEKEIIYKECQSLGEIKRYYQRVGIHIMLCYFMDIQDMHYENLIASAEFPVFIDIEVACSRINKFTMNMNFEEKVKWLYSRSVVGSGILPTNNPESYKFAGITAKKGVILKTKVSRIINPKTKNMKVELQNGIVQVEKNRPKYAGIFYEADSFIKDIDAGFTLAYNHILKYKNVYLNKLFFSHTRILINYTNFYYKLLQLSYHPNFMTDGGKRELVLLQNVEDNADREHLILYKTEVLSMLKGEIPYFELSANSKDIYHNNNVIINDFIHISPYEYILEVSKYLSDTDLKFQRKILYKSLNIPLWKQCKIHISRLQRECKYNRDILIARYTNYVIRLLDEEKITDDTHNNISWINNDAQHQFNITDFYLYNGICGIVIFLAAYNKIYDTNKYMELEKRALSRVFSYTSHLKSSCVKNVGIMCGDASIIYTYLVLYKIKNDYKFIKYAEYHCSIVLEKIYFDNFDLLYGNSGLIIGLTELYSITKKQLYIKKAVYYADFLINYIKKHNKVLLKCKEGVAHGYSGITLAYLRLYKYFKKKEYMDIILWLVQEEDIYLNSELKSYWCHGLGGILMVRKELSQFMMDNCTYEKYIENFKNITFKLDQYCLCHGKIGNFNILRYLEMENHIQKVMYEDKIIASAYELLFNEYHQTEKYNVGFMTGITGIGYILLSILDSNLPDIMRIHI</sequence>
<keyword evidence="1" id="KW-1133">Transmembrane helix</keyword>
<evidence type="ECO:0000256" key="1">
    <source>
        <dbReference type="SAM" id="Phobius"/>
    </source>
</evidence>
<dbReference type="KEGG" id="byl:A4V09_22320"/>
<dbReference type="Gene3D" id="1.50.10.20">
    <property type="match status" value="1"/>
</dbReference>
<keyword evidence="1" id="KW-0812">Transmembrane</keyword>
<dbReference type="NCBIfam" id="TIGR03897">
    <property type="entry name" value="lanti_2_LanM"/>
    <property type="match status" value="1"/>
</dbReference>
<dbReference type="PIRSF" id="PIRSF037228">
    <property type="entry name" value="Lant_mod_RumM"/>
    <property type="match status" value="1"/>
</dbReference>
<dbReference type="PRINTS" id="PR01950">
    <property type="entry name" value="LANCSUPER"/>
</dbReference>
<dbReference type="GO" id="GO:0031179">
    <property type="term" value="P:peptide modification"/>
    <property type="evidence" value="ECO:0007669"/>
    <property type="project" value="InterPro"/>
</dbReference>
<feature type="domain" description="Lantibiotic biosynthesis protein dehydration" evidence="2">
    <location>
        <begin position="202"/>
        <end position="562"/>
    </location>
</feature>
<evidence type="ECO:0000259" key="2">
    <source>
        <dbReference type="Pfam" id="PF13575"/>
    </source>
</evidence>
<dbReference type="Pfam" id="PF13575">
    <property type="entry name" value="DUF4135"/>
    <property type="match status" value="1"/>
</dbReference>
<dbReference type="InterPro" id="IPR017146">
    <property type="entry name" value="Lanti_2_LanM"/>
</dbReference>
<dbReference type="InterPro" id="IPR025410">
    <property type="entry name" value="Lant_dehyd"/>
</dbReference>
<gene>
    <name evidence="3" type="ORF">A4V09_22320</name>
</gene>
<dbReference type="SMART" id="SM01260">
    <property type="entry name" value="LANC_like"/>
    <property type="match status" value="1"/>
</dbReference>